<reference evidence="1 2" key="1">
    <citation type="journal article" date="2019" name="Int. J. Syst. Evol. Microbiol.">
        <title>The Global Catalogue of Microorganisms (GCM) 10K type strain sequencing project: providing services to taxonomists for standard genome sequencing and annotation.</title>
        <authorList>
            <consortium name="The Broad Institute Genomics Platform"/>
            <consortium name="The Broad Institute Genome Sequencing Center for Infectious Disease"/>
            <person name="Wu L."/>
            <person name="Ma J."/>
        </authorList>
    </citation>
    <scope>NUCLEOTIDE SEQUENCE [LARGE SCALE GENOMIC DNA]</scope>
    <source>
        <strain evidence="1 2">CGMCC 1.15824</strain>
    </source>
</reference>
<dbReference type="Proteomes" id="UP001595925">
    <property type="component" value="Unassembled WGS sequence"/>
</dbReference>
<dbReference type="EMBL" id="JBHSJG010000029">
    <property type="protein sequence ID" value="MFC4987714.1"/>
    <property type="molecule type" value="Genomic_DNA"/>
</dbReference>
<gene>
    <name evidence="1" type="ORF">ACFPFO_08045</name>
</gene>
<evidence type="ECO:0000313" key="2">
    <source>
        <dbReference type="Proteomes" id="UP001595925"/>
    </source>
</evidence>
<dbReference type="AlphaFoldDB" id="A0ABD5QF43"/>
<comment type="caution">
    <text evidence="1">The sequence shown here is derived from an EMBL/GenBank/DDBJ whole genome shotgun (WGS) entry which is preliminary data.</text>
</comment>
<protein>
    <submittedName>
        <fullName evidence="1">Uncharacterized protein</fullName>
    </submittedName>
</protein>
<keyword evidence="2" id="KW-1185">Reference proteome</keyword>
<accession>A0ABD5QF43</accession>
<organism evidence="1 2">
    <name type="scientific">Saliphagus infecundisoli</name>
    <dbReference type="NCBI Taxonomy" id="1849069"/>
    <lineage>
        <taxon>Archaea</taxon>
        <taxon>Methanobacteriati</taxon>
        <taxon>Methanobacteriota</taxon>
        <taxon>Stenosarchaea group</taxon>
        <taxon>Halobacteria</taxon>
        <taxon>Halobacteriales</taxon>
        <taxon>Natrialbaceae</taxon>
        <taxon>Saliphagus</taxon>
    </lineage>
</organism>
<dbReference type="RefSeq" id="WP_255565231.1">
    <property type="nucleotide sequence ID" value="NZ_JAIVEF010000002.1"/>
</dbReference>
<evidence type="ECO:0000313" key="1">
    <source>
        <dbReference type="EMBL" id="MFC4987714.1"/>
    </source>
</evidence>
<name>A0ABD5QF43_9EURY</name>
<sequence>MDEILVAVAKGGELAIDLCLTFYEKVFSDEEDEGERSVADEPR</sequence>
<proteinExistence type="predicted"/>